<dbReference type="EMBL" id="MT774407">
    <property type="protein sequence ID" value="QOR57564.1"/>
    <property type="molecule type" value="Genomic_DNA"/>
</dbReference>
<feature type="compositionally biased region" description="Basic and acidic residues" evidence="4">
    <location>
        <begin position="121"/>
        <end position="138"/>
    </location>
</feature>
<feature type="domain" description="GIY-YIG" evidence="5">
    <location>
        <begin position="2"/>
        <end position="93"/>
    </location>
</feature>
<reference evidence="6 7" key="1">
    <citation type="submission" date="2020-07" db="EMBL/GenBank/DDBJ databases">
        <title>Taxonomic proposal: Crassvirales, a new order of highly abundant and diverse bacterial viruses.</title>
        <authorList>
            <person name="Shkoporov A.N."/>
            <person name="Stockdale S.R."/>
            <person name="Guerin E."/>
            <person name="Ross R.P."/>
            <person name="Hill C."/>
        </authorList>
    </citation>
    <scope>NUCLEOTIDE SEQUENCE [LARGE SCALE GENOMIC DNA]</scope>
</reference>
<comment type="cofactor">
    <cofactor evidence="1">
        <name>Mg(2+)</name>
        <dbReference type="ChEBI" id="CHEBI:18420"/>
    </cofactor>
</comment>
<dbReference type="SUPFAM" id="SSF64496">
    <property type="entry name" value="DNA-binding domain of intron-encoded endonucleases"/>
    <property type="match status" value="2"/>
</dbReference>
<feature type="region of interest" description="Disordered" evidence="4">
    <location>
        <begin position="96"/>
        <end position="138"/>
    </location>
</feature>
<dbReference type="GO" id="GO:0003677">
    <property type="term" value="F:DNA binding"/>
    <property type="evidence" value="ECO:0007669"/>
    <property type="project" value="InterPro"/>
</dbReference>
<name>A0A7M1RTW7_9CAUD</name>
<dbReference type="GO" id="GO:0004519">
    <property type="term" value="F:endonuclease activity"/>
    <property type="evidence" value="ECO:0007669"/>
    <property type="project" value="InterPro"/>
</dbReference>
<dbReference type="SUPFAM" id="SSF82771">
    <property type="entry name" value="GIY-YIG endonuclease"/>
    <property type="match status" value="1"/>
</dbReference>
<protein>
    <recommendedName>
        <fullName evidence="5">GIY-YIG domain-containing protein</fullName>
    </recommendedName>
</protein>
<comment type="similarity">
    <text evidence="2">To endonucleases of group I introns of fungi and phage.</text>
</comment>
<sequence length="223" mass="26066">MKNNDVYKITNKVTGKVYIGITNQGAGARYRHHWYEARTGEPAPIHRSMAKYGEENFTLEIIDFAETYEELKEKEKYWIKQYDSMNREKGYNLTEGGDGTFGRLHSEETKEKMRQKAIGRKASEETKKKMSEMRKGKTTEKLHNHIMNLVEKCQQPVAVLDANNNIINVFRSKADCARFYNTTITLVRTYSEPEIPKLWKKQNVYIRKITLEEYNNHSLDVAA</sequence>
<dbReference type="Proteomes" id="UP000594004">
    <property type="component" value="Segment"/>
</dbReference>
<evidence type="ECO:0000256" key="1">
    <source>
        <dbReference type="ARBA" id="ARBA00001946"/>
    </source>
</evidence>
<dbReference type="CDD" id="cd10443">
    <property type="entry name" value="GIY-YIG_HE_Tlr8p_PBC-V_like"/>
    <property type="match status" value="1"/>
</dbReference>
<dbReference type="InterPro" id="IPR035901">
    <property type="entry name" value="GIY-YIG_endonuc_sf"/>
</dbReference>
<evidence type="ECO:0000256" key="2">
    <source>
        <dbReference type="ARBA" id="ARBA00010045"/>
    </source>
</evidence>
<accession>A0A7M1RTW7</accession>
<dbReference type="InterPro" id="IPR006350">
    <property type="entry name" value="Intron_endoG1"/>
</dbReference>
<dbReference type="SMART" id="SM00496">
    <property type="entry name" value="IENR2"/>
    <property type="match status" value="2"/>
</dbReference>
<dbReference type="GeneID" id="65131712"/>
<dbReference type="RefSeq" id="YP_010113204.1">
    <property type="nucleotide sequence ID" value="NC_055900.1"/>
</dbReference>
<feature type="compositionally biased region" description="Basic and acidic residues" evidence="4">
    <location>
        <begin position="104"/>
        <end position="114"/>
    </location>
</feature>
<dbReference type="SMART" id="SM00465">
    <property type="entry name" value="GIYc"/>
    <property type="match status" value="1"/>
</dbReference>
<dbReference type="Pfam" id="PF01541">
    <property type="entry name" value="GIY-YIG"/>
    <property type="match status" value="1"/>
</dbReference>
<dbReference type="KEGG" id="vg:65131712"/>
<dbReference type="PROSITE" id="PS50164">
    <property type="entry name" value="GIY_YIG"/>
    <property type="match status" value="1"/>
</dbReference>
<dbReference type="NCBIfam" id="TIGR01453">
    <property type="entry name" value="grpIintron_endo"/>
    <property type="match status" value="1"/>
</dbReference>
<evidence type="ECO:0000256" key="4">
    <source>
        <dbReference type="SAM" id="MobiDB-lite"/>
    </source>
</evidence>
<dbReference type="InterPro" id="IPR003611">
    <property type="entry name" value="NUMOD3"/>
</dbReference>
<proteinExistence type="predicted"/>
<dbReference type="Pfam" id="PF07460">
    <property type="entry name" value="NUMOD3"/>
    <property type="match status" value="2"/>
</dbReference>
<evidence type="ECO:0000259" key="5">
    <source>
        <dbReference type="PROSITE" id="PS50164"/>
    </source>
</evidence>
<keyword evidence="7" id="KW-1185">Reference proteome</keyword>
<organism evidence="6 7">
    <name type="scientific">uncultured phage cr125_1</name>
    <dbReference type="NCBI Taxonomy" id="2772091"/>
    <lineage>
        <taxon>Viruses</taxon>
        <taxon>Duplodnaviria</taxon>
        <taxon>Heunggongvirae</taxon>
        <taxon>Uroviricota</taxon>
        <taxon>Caudoviricetes</taxon>
        <taxon>Crassvirales</taxon>
        <taxon>Suoliviridae</taxon>
        <taxon>Uncouvirinae</taxon>
        <taxon>Aurodevirus</taxon>
        <taxon>Aurodevirus hominis</taxon>
    </lineage>
</organism>
<keyword evidence="3" id="KW-0460">Magnesium</keyword>
<dbReference type="Gene3D" id="3.40.1440.10">
    <property type="entry name" value="GIY-YIG endonuclease"/>
    <property type="match status" value="1"/>
</dbReference>
<evidence type="ECO:0000313" key="7">
    <source>
        <dbReference type="Proteomes" id="UP000594004"/>
    </source>
</evidence>
<dbReference type="InterPro" id="IPR000305">
    <property type="entry name" value="GIY-YIG_endonuc"/>
</dbReference>
<evidence type="ECO:0000313" key="6">
    <source>
        <dbReference type="EMBL" id="QOR57564.1"/>
    </source>
</evidence>
<evidence type="ECO:0000256" key="3">
    <source>
        <dbReference type="ARBA" id="ARBA00022842"/>
    </source>
</evidence>